<dbReference type="InterPro" id="IPR036465">
    <property type="entry name" value="vWFA_dom_sf"/>
</dbReference>
<gene>
    <name evidence="2" type="ORF">DXU93_04585</name>
</gene>
<accession>A0A3E1EZW8</accession>
<keyword evidence="1" id="KW-0812">Transmembrane</keyword>
<feature type="transmembrane region" description="Helical" evidence="1">
    <location>
        <begin position="40"/>
        <end position="65"/>
    </location>
</feature>
<sequence length="694" mass="78432">MTEFFSDISLWLLVPLAIIAVTISFVLYRKKGWIKEISAFNRFALISLRSLGLFLIGLLLLGILIKGAKSEVDQPLILTLVDNSESMLNYSDSSTVEQLSKEFITEAGNNFKSDFNSLTFDLNKSLENPDSLVFNNSKTDLSQLFNRTYNNYYGRNIGAVILLSDGNYNEGSTPLSIAQKFKNTPVYTLSVGDTIQKVDHSIKNITSNKIAFLDNKFPVEVSIEGNKTPEVAFEIKLIEGGKIIDSKTLKHQKESYSLLKTEFILDAKSLGIHEYTVQISAIDNEYNLKNNEKSFFVEVLDDRSNVLLVSEGINPDVGAIKNALSTEDNLQVKTVTIDEIPTELESFDLVIWHNPGVANNNAAFNQLLKTNTPKWFIVTAQTKRVDIAKIQLLANISTTGSADNFGATFNPSFNLFKLSSETQKNMNQFPPLNGHYGDVRYTNKSSILAYQSVGGIQKQDALFFFGGQQDEKFAVTYGSGLWSWRIADYQMNQSHIHFNEIVHKTVQYLILKENTSRLRIQLPSVLNSSEEMMINAAFYNKSYEAITTPTIQFELTAPNGEKFDYSFLPLTDNYALDLGQLNPGKYTWKATTEYNGSTFMKEGTFGVKSLELEKQSTKADHQMLIQMAENGNGKFAMLSDYQLILDDIKERDDITPVAYEASTYHKLIDYIWLMFIIIALFTIEWIMRRYLGSY</sequence>
<reference evidence="2 3" key="1">
    <citation type="submission" date="2018-08" db="EMBL/GenBank/DDBJ databases">
        <title>The draft genome squence of Brumimicrobium sp. N62.</title>
        <authorList>
            <person name="Du Z.-J."/>
            <person name="Luo H.-R."/>
        </authorList>
    </citation>
    <scope>NUCLEOTIDE SEQUENCE [LARGE SCALE GENOMIC DNA]</scope>
    <source>
        <strain evidence="2 3">N62</strain>
    </source>
</reference>
<evidence type="ECO:0000313" key="2">
    <source>
        <dbReference type="EMBL" id="RFC55101.1"/>
    </source>
</evidence>
<dbReference type="AlphaFoldDB" id="A0A3E1EZW8"/>
<evidence type="ECO:0000256" key="1">
    <source>
        <dbReference type="SAM" id="Phobius"/>
    </source>
</evidence>
<evidence type="ECO:0000313" key="3">
    <source>
        <dbReference type="Proteomes" id="UP000257127"/>
    </source>
</evidence>
<dbReference type="OrthoDB" id="9763076at2"/>
<protein>
    <recommendedName>
        <fullName evidence="4">VWA domain-containing protein</fullName>
    </recommendedName>
</protein>
<name>A0A3E1EZW8_9FLAO</name>
<dbReference type="Proteomes" id="UP000257127">
    <property type="component" value="Unassembled WGS sequence"/>
</dbReference>
<organism evidence="2 3">
    <name type="scientific">Brumimicrobium aurantiacum</name>
    <dbReference type="NCBI Taxonomy" id="1737063"/>
    <lineage>
        <taxon>Bacteria</taxon>
        <taxon>Pseudomonadati</taxon>
        <taxon>Bacteroidota</taxon>
        <taxon>Flavobacteriia</taxon>
        <taxon>Flavobacteriales</taxon>
        <taxon>Crocinitomicaceae</taxon>
        <taxon>Brumimicrobium</taxon>
    </lineage>
</organism>
<evidence type="ECO:0008006" key="4">
    <source>
        <dbReference type="Google" id="ProtNLM"/>
    </source>
</evidence>
<proteinExistence type="predicted"/>
<feature type="transmembrane region" description="Helical" evidence="1">
    <location>
        <begin position="670"/>
        <end position="687"/>
    </location>
</feature>
<keyword evidence="1" id="KW-0472">Membrane</keyword>
<dbReference type="EMBL" id="QURB01000002">
    <property type="protein sequence ID" value="RFC55101.1"/>
    <property type="molecule type" value="Genomic_DNA"/>
</dbReference>
<dbReference type="PANTHER" id="PTHR37947:SF1">
    <property type="entry name" value="BLL2462 PROTEIN"/>
    <property type="match status" value="1"/>
</dbReference>
<keyword evidence="1" id="KW-1133">Transmembrane helix</keyword>
<dbReference type="PANTHER" id="PTHR37947">
    <property type="entry name" value="BLL2462 PROTEIN"/>
    <property type="match status" value="1"/>
</dbReference>
<dbReference type="RefSeq" id="WP_116880080.1">
    <property type="nucleotide sequence ID" value="NZ_QURB01000002.1"/>
</dbReference>
<feature type="transmembrane region" description="Helical" evidence="1">
    <location>
        <begin position="12"/>
        <end position="28"/>
    </location>
</feature>
<keyword evidence="3" id="KW-1185">Reference proteome</keyword>
<dbReference type="SUPFAM" id="SSF53300">
    <property type="entry name" value="vWA-like"/>
    <property type="match status" value="1"/>
</dbReference>
<comment type="caution">
    <text evidence="2">The sequence shown here is derived from an EMBL/GenBank/DDBJ whole genome shotgun (WGS) entry which is preliminary data.</text>
</comment>